<dbReference type="SUPFAM" id="SSF81342">
    <property type="entry name" value="Transmembrane di-heme cytochromes"/>
    <property type="match status" value="1"/>
</dbReference>
<dbReference type="GO" id="GO:0022904">
    <property type="term" value="P:respiratory electron transport chain"/>
    <property type="evidence" value="ECO:0007669"/>
    <property type="project" value="InterPro"/>
</dbReference>
<dbReference type="Pfam" id="PF01292">
    <property type="entry name" value="Ni_hydr_CYTB"/>
    <property type="match status" value="2"/>
</dbReference>
<evidence type="ECO:0000256" key="6">
    <source>
        <dbReference type="ARBA" id="ARBA00022692"/>
    </source>
</evidence>
<dbReference type="InterPro" id="IPR010177">
    <property type="entry name" value="Paired_CXXCH_1"/>
</dbReference>
<sequence>MKKIFVLLLFCAVPLVFAGDINCLDCHGKDGDLPIQVDKFKNSIHSDLSCTDCHVGADKVKKGEDFEEVHPDNLEGKTPQCTDCHEDYVDELKLSVHKSLKCWDCHGDIHAVGVDKSITEDKNLVVEMCSKCHGDSEKYHGNTIIVNQYRHSFHFTKKDKDGQPAASCADCHGSHNIMTSANPKSMIYRANVAKTCGQCHENETKEYSTSIHAEGVMKGYDESPTCTYCHNPHEVQSPAYTKKDISNLCLSCHEDSRLVKRYGLDYNVGYTYKDSYHYMAIKKGSKKAASCVDCHNTHAIMSPENPKSSVNKANLVNTCKKCHNDINEKFAVSYTHKASTKGGNIINYYVKLAYIFLIIAVIGGMFLHNFIVWLGYVRRSYRKRKEEEKIQRMSKAQVWMHTLLFVSFFTLVLTGFALRFPDSTVMHILFPFGEEVRRWTHRIAALVMIAAFIIHILRIIIGKEDRRVLLAMLPGPKDIRNMRDNIAYSLLLKDEYPSFGKVTYMEKMEYLALMWGTLVMILTGLTLWMPEIAAQFLPSWFIKVAETVHFYEAMLATLAIFVWHFFFVIFHPGVYPMDFTWIDGQIPVEEIKHLRPEWYEELKEEGKIKE</sequence>
<dbReference type="InterPro" id="IPR012286">
    <property type="entry name" value="Tetrahaem_cytochrome"/>
</dbReference>
<feature type="transmembrane region" description="Helical" evidence="13">
    <location>
        <begin position="549"/>
        <end position="570"/>
    </location>
</feature>
<keyword evidence="12 13" id="KW-0472">Membrane</keyword>
<evidence type="ECO:0000256" key="3">
    <source>
        <dbReference type="ARBA" id="ARBA00022448"/>
    </source>
</evidence>
<evidence type="ECO:0000259" key="15">
    <source>
        <dbReference type="Pfam" id="PF01292"/>
    </source>
</evidence>
<evidence type="ECO:0000256" key="14">
    <source>
        <dbReference type="SAM" id="SignalP"/>
    </source>
</evidence>
<dbReference type="InterPro" id="IPR036280">
    <property type="entry name" value="Multihaem_cyt_sf"/>
</dbReference>
<evidence type="ECO:0000256" key="4">
    <source>
        <dbReference type="ARBA" id="ARBA00022475"/>
    </source>
</evidence>
<dbReference type="NCBIfam" id="TIGR01905">
    <property type="entry name" value="paired_CXXCH_1"/>
    <property type="match status" value="1"/>
</dbReference>
<evidence type="ECO:0000256" key="8">
    <source>
        <dbReference type="ARBA" id="ARBA00022729"/>
    </source>
</evidence>
<evidence type="ECO:0000256" key="13">
    <source>
        <dbReference type="SAM" id="Phobius"/>
    </source>
</evidence>
<dbReference type="GO" id="GO:0009055">
    <property type="term" value="F:electron transfer activity"/>
    <property type="evidence" value="ECO:0007669"/>
    <property type="project" value="InterPro"/>
</dbReference>
<feature type="transmembrane region" description="Helical" evidence="13">
    <location>
        <begin position="439"/>
        <end position="461"/>
    </location>
</feature>
<keyword evidence="19" id="KW-1185">Reference proteome</keyword>
<proteinExistence type="predicted"/>
<name>A0A7R6PRT6_9BACT</name>
<dbReference type="AlphaFoldDB" id="A0A7R6PRT6"/>
<gene>
    <name evidence="18" type="ORF">TTHT_1686</name>
</gene>
<evidence type="ECO:0000256" key="1">
    <source>
        <dbReference type="ARBA" id="ARBA00001926"/>
    </source>
</evidence>
<evidence type="ECO:0000256" key="2">
    <source>
        <dbReference type="ARBA" id="ARBA00004651"/>
    </source>
</evidence>
<evidence type="ECO:0000256" key="10">
    <source>
        <dbReference type="ARBA" id="ARBA00022989"/>
    </source>
</evidence>
<evidence type="ECO:0000313" key="19">
    <source>
        <dbReference type="Proteomes" id="UP000595564"/>
    </source>
</evidence>
<dbReference type="KEGG" id="thyd:TTHT_1686"/>
<dbReference type="CDD" id="cd08168">
    <property type="entry name" value="Cytochrom_C3"/>
    <property type="match status" value="1"/>
</dbReference>
<keyword evidence="4" id="KW-1003">Cell membrane</keyword>
<dbReference type="GO" id="GO:0046872">
    <property type="term" value="F:metal ion binding"/>
    <property type="evidence" value="ECO:0007669"/>
    <property type="project" value="UniProtKB-KW"/>
</dbReference>
<comment type="subcellular location">
    <subcellularLocation>
        <location evidence="2">Cell membrane</location>
        <topology evidence="2">Multi-pass membrane protein</topology>
    </subcellularLocation>
</comment>
<dbReference type="Gene3D" id="1.20.950.20">
    <property type="entry name" value="Transmembrane di-heme cytochromes, Chain C"/>
    <property type="match status" value="1"/>
</dbReference>
<feature type="signal peptide" evidence="14">
    <location>
        <begin position="1"/>
        <end position="18"/>
    </location>
</feature>
<feature type="transmembrane region" description="Helical" evidence="13">
    <location>
        <begin position="510"/>
        <end position="529"/>
    </location>
</feature>
<dbReference type="SUPFAM" id="SSF48695">
    <property type="entry name" value="Multiheme cytochromes"/>
    <property type="match status" value="1"/>
</dbReference>
<dbReference type="Gene3D" id="3.90.10.10">
    <property type="entry name" value="Cytochrome C3"/>
    <property type="match status" value="1"/>
</dbReference>
<dbReference type="Pfam" id="PF09699">
    <property type="entry name" value="Paired_CXXCH_1"/>
    <property type="match status" value="2"/>
</dbReference>
<organism evidence="18 19">
    <name type="scientific">Thermotomaculum hydrothermale</name>
    <dbReference type="NCBI Taxonomy" id="981385"/>
    <lineage>
        <taxon>Bacteria</taxon>
        <taxon>Pseudomonadati</taxon>
        <taxon>Acidobacteriota</taxon>
        <taxon>Holophagae</taxon>
        <taxon>Thermotomaculales</taxon>
        <taxon>Thermotomaculaceae</taxon>
        <taxon>Thermotomaculum</taxon>
    </lineage>
</organism>
<keyword evidence="8 14" id="KW-0732">Signal</keyword>
<feature type="transmembrane region" description="Helical" evidence="13">
    <location>
        <begin position="352"/>
        <end position="377"/>
    </location>
</feature>
<reference evidence="18 19" key="1">
    <citation type="journal article" date="2012" name="Extremophiles">
        <title>Thermotomaculum hydrothermale gen. nov., sp. nov., a novel heterotrophic thermophile within the phylum Acidobacteria from a deep-sea hydrothermal vent chimney in the Southern Okinawa Trough.</title>
        <authorList>
            <person name="Izumi H."/>
            <person name="Nunoura T."/>
            <person name="Miyazaki M."/>
            <person name="Mino S."/>
            <person name="Toki T."/>
            <person name="Takai K."/>
            <person name="Sako Y."/>
            <person name="Sawabe T."/>
            <person name="Nakagawa S."/>
        </authorList>
    </citation>
    <scope>NUCLEOTIDE SEQUENCE [LARGE SCALE GENOMIC DNA]</scope>
    <source>
        <strain evidence="18 19">AC55</strain>
    </source>
</reference>
<evidence type="ECO:0000259" key="17">
    <source>
        <dbReference type="Pfam" id="PF14537"/>
    </source>
</evidence>
<keyword evidence="6 13" id="KW-0812">Transmembrane</keyword>
<evidence type="ECO:0000256" key="9">
    <source>
        <dbReference type="ARBA" id="ARBA00022982"/>
    </source>
</evidence>
<feature type="domain" description="Doubled CXXCH motif" evidence="16">
    <location>
        <begin position="225"/>
        <end position="256"/>
    </location>
</feature>
<protein>
    <submittedName>
        <fullName evidence="18">Cytochrome c/cytochrome b</fullName>
    </submittedName>
</protein>
<evidence type="ECO:0000256" key="11">
    <source>
        <dbReference type="ARBA" id="ARBA00023004"/>
    </source>
</evidence>
<evidence type="ECO:0000313" key="18">
    <source>
        <dbReference type="EMBL" id="BBB33161.1"/>
    </source>
</evidence>
<evidence type="ECO:0000256" key="12">
    <source>
        <dbReference type="ARBA" id="ARBA00023136"/>
    </source>
</evidence>
<dbReference type="PANTHER" id="PTHR35038">
    <property type="entry name" value="DISSIMILATORY SULFITE REDUCTASE SIRA"/>
    <property type="match status" value="1"/>
</dbReference>
<evidence type="ECO:0000256" key="7">
    <source>
        <dbReference type="ARBA" id="ARBA00022723"/>
    </source>
</evidence>
<dbReference type="InterPro" id="IPR016174">
    <property type="entry name" value="Di-haem_cyt_TM"/>
</dbReference>
<accession>A0A7R6PRT6</accession>
<keyword evidence="9" id="KW-0249">Electron transport</keyword>
<keyword evidence="10 13" id="KW-1133">Transmembrane helix</keyword>
<dbReference type="Pfam" id="PF14537">
    <property type="entry name" value="Cytochrom_c3_2"/>
    <property type="match status" value="1"/>
</dbReference>
<keyword evidence="11" id="KW-0408">Iron</keyword>
<dbReference type="InterPro" id="IPR051829">
    <property type="entry name" value="Multiheme_Cytochr_ET"/>
</dbReference>
<feature type="chain" id="PRO_5032455110" evidence="14">
    <location>
        <begin position="19"/>
        <end position="610"/>
    </location>
</feature>
<keyword evidence="7" id="KW-0479">Metal-binding</keyword>
<dbReference type="GO" id="GO:0005886">
    <property type="term" value="C:plasma membrane"/>
    <property type="evidence" value="ECO:0007669"/>
    <property type="project" value="UniProtKB-SubCell"/>
</dbReference>
<feature type="domain" description="Doubled CXXCH motif" evidence="16">
    <location>
        <begin position="167"/>
        <end position="203"/>
    </location>
</feature>
<dbReference type="Proteomes" id="UP000595564">
    <property type="component" value="Chromosome"/>
</dbReference>
<feature type="domain" description="Tetrahaem cytochrome" evidence="17">
    <location>
        <begin position="20"/>
        <end position="88"/>
    </location>
</feature>
<keyword evidence="5" id="KW-0349">Heme</keyword>
<feature type="domain" description="Cytochrome b561 bacterial/Ni-hydrogenase" evidence="15">
    <location>
        <begin position="363"/>
        <end position="475"/>
    </location>
</feature>
<feature type="transmembrane region" description="Helical" evidence="13">
    <location>
        <begin position="398"/>
        <end position="419"/>
    </location>
</feature>
<feature type="domain" description="Cytochrome b561 bacterial/Ni-hydrogenase" evidence="15">
    <location>
        <begin position="484"/>
        <end position="572"/>
    </location>
</feature>
<keyword evidence="3" id="KW-0813">Transport</keyword>
<dbReference type="InterPro" id="IPR011577">
    <property type="entry name" value="Cyt_b561_bac/Ni-Hgenase"/>
</dbReference>
<comment type="cofactor">
    <cofactor evidence="1">
        <name>heme c</name>
        <dbReference type="ChEBI" id="CHEBI:61717"/>
    </cofactor>
</comment>
<dbReference type="RefSeq" id="WP_201327466.1">
    <property type="nucleotide sequence ID" value="NZ_AP017470.1"/>
</dbReference>
<dbReference type="Gene3D" id="1.10.1130.10">
    <property type="entry name" value="Flavocytochrome C3, Chain A"/>
    <property type="match status" value="2"/>
</dbReference>
<dbReference type="EMBL" id="AP017470">
    <property type="protein sequence ID" value="BBB33161.1"/>
    <property type="molecule type" value="Genomic_DNA"/>
</dbReference>
<evidence type="ECO:0000259" key="16">
    <source>
        <dbReference type="Pfam" id="PF09699"/>
    </source>
</evidence>
<evidence type="ECO:0000256" key="5">
    <source>
        <dbReference type="ARBA" id="ARBA00022617"/>
    </source>
</evidence>